<feature type="domain" description="C2H2-type" evidence="7">
    <location>
        <begin position="299"/>
        <end position="327"/>
    </location>
</feature>
<dbReference type="InterPro" id="IPR036236">
    <property type="entry name" value="Znf_C2H2_sf"/>
</dbReference>
<dbReference type="PROSITE" id="PS50157">
    <property type="entry name" value="ZINC_FINGER_C2H2_2"/>
    <property type="match status" value="4"/>
</dbReference>
<dbReference type="AlphaFoldDB" id="A0AAD5R7Z0"/>
<evidence type="ECO:0000259" key="7">
    <source>
        <dbReference type="PROSITE" id="PS50157"/>
    </source>
</evidence>
<protein>
    <recommendedName>
        <fullName evidence="7">C2H2-type domain-containing protein</fullName>
    </recommendedName>
</protein>
<dbReference type="GO" id="GO:0008270">
    <property type="term" value="F:zinc ion binding"/>
    <property type="evidence" value="ECO:0007669"/>
    <property type="project" value="UniProtKB-KW"/>
</dbReference>
<keyword evidence="3 5" id="KW-0863">Zinc-finger</keyword>
<proteinExistence type="predicted"/>
<keyword evidence="9" id="KW-1185">Reference proteome</keyword>
<gene>
    <name evidence="8" type="ORF">KIN20_032038</name>
</gene>
<feature type="region of interest" description="Disordered" evidence="6">
    <location>
        <begin position="15"/>
        <end position="34"/>
    </location>
</feature>
<dbReference type="Pfam" id="PF00096">
    <property type="entry name" value="zf-C2H2"/>
    <property type="match status" value="3"/>
</dbReference>
<evidence type="ECO:0000256" key="5">
    <source>
        <dbReference type="PROSITE-ProRule" id="PRU00042"/>
    </source>
</evidence>
<dbReference type="PANTHER" id="PTHR24379:SF117">
    <property type="entry name" value="ZINC FINGER PROTEIN WECKLE"/>
    <property type="match status" value="1"/>
</dbReference>
<evidence type="ECO:0000256" key="3">
    <source>
        <dbReference type="ARBA" id="ARBA00022771"/>
    </source>
</evidence>
<dbReference type="PROSITE" id="PS00028">
    <property type="entry name" value="ZINC_FINGER_C2H2_1"/>
    <property type="match status" value="4"/>
</dbReference>
<feature type="domain" description="C2H2-type" evidence="7">
    <location>
        <begin position="365"/>
        <end position="388"/>
    </location>
</feature>
<evidence type="ECO:0000313" key="8">
    <source>
        <dbReference type="EMBL" id="KAJ1370334.1"/>
    </source>
</evidence>
<feature type="region of interest" description="Disordered" evidence="6">
    <location>
        <begin position="233"/>
        <end position="292"/>
    </location>
</feature>
<sequence length="411" mass="46504">MSEDQGVPLIKAKQCHEKATRRPRRVLPKPGTAERTELLREDAKRRTREAASKYACPFCSYCAPFPSKVKRHIANRHSRAHSCSKCDKHFDNFSELRKHVSVEHPRIHHCQSCSFSHKVLAEVRKHTTVNHTNGVACTVTGCNMRIARWRLKNHLKTAHSDSLELMPLRTERSNLPSVAEDSIYNCSHCAFITNDLQDFNSHVMNAHETGMQCPFVGCDERVLLSDLDKHLESVHERSNNDRVSDSSETYPSGRTSCPTSSMSDSISTLDHSAEFPSDSEDFGTAPKSSCKSVGNGTGMPCALCGRDYRTSYLLKKHIKTVHEKAYTQYRRVRKYACDWEGCTKAFITSGLLEDHLNSHKGIKPYGCRNCGISFAARSRFAVHLSKYHKMSIRDYKNISEFLKSSSYGISH</sequence>
<dbReference type="SMART" id="SM00355">
    <property type="entry name" value="ZnF_C2H2"/>
    <property type="match status" value="9"/>
</dbReference>
<organism evidence="8 9">
    <name type="scientific">Parelaphostrongylus tenuis</name>
    <name type="common">Meningeal worm</name>
    <dbReference type="NCBI Taxonomy" id="148309"/>
    <lineage>
        <taxon>Eukaryota</taxon>
        <taxon>Metazoa</taxon>
        <taxon>Ecdysozoa</taxon>
        <taxon>Nematoda</taxon>
        <taxon>Chromadorea</taxon>
        <taxon>Rhabditida</taxon>
        <taxon>Rhabditina</taxon>
        <taxon>Rhabditomorpha</taxon>
        <taxon>Strongyloidea</taxon>
        <taxon>Metastrongylidae</taxon>
        <taxon>Parelaphostrongylus</taxon>
    </lineage>
</organism>
<feature type="domain" description="C2H2-type" evidence="7">
    <location>
        <begin position="81"/>
        <end position="104"/>
    </location>
</feature>
<evidence type="ECO:0000256" key="1">
    <source>
        <dbReference type="ARBA" id="ARBA00022723"/>
    </source>
</evidence>
<keyword evidence="1" id="KW-0479">Metal-binding</keyword>
<evidence type="ECO:0000313" key="9">
    <source>
        <dbReference type="Proteomes" id="UP001196413"/>
    </source>
</evidence>
<keyword evidence="2" id="KW-0677">Repeat</keyword>
<evidence type="ECO:0000256" key="2">
    <source>
        <dbReference type="ARBA" id="ARBA00022737"/>
    </source>
</evidence>
<dbReference type="EMBL" id="JAHQIW010006768">
    <property type="protein sequence ID" value="KAJ1370334.1"/>
    <property type="molecule type" value="Genomic_DNA"/>
</dbReference>
<evidence type="ECO:0000256" key="6">
    <source>
        <dbReference type="SAM" id="MobiDB-lite"/>
    </source>
</evidence>
<dbReference type="SUPFAM" id="SSF57667">
    <property type="entry name" value="beta-beta-alpha zinc fingers"/>
    <property type="match status" value="1"/>
</dbReference>
<keyword evidence="4" id="KW-0862">Zinc</keyword>
<feature type="compositionally biased region" description="Polar residues" evidence="6">
    <location>
        <begin position="246"/>
        <end position="270"/>
    </location>
</feature>
<evidence type="ECO:0000256" key="4">
    <source>
        <dbReference type="ARBA" id="ARBA00022833"/>
    </source>
</evidence>
<dbReference type="InterPro" id="IPR013087">
    <property type="entry name" value="Znf_C2H2_type"/>
</dbReference>
<accession>A0AAD5R7Z0</accession>
<dbReference type="Proteomes" id="UP001196413">
    <property type="component" value="Unassembled WGS sequence"/>
</dbReference>
<dbReference type="Gene3D" id="3.30.160.60">
    <property type="entry name" value="Classic Zinc Finger"/>
    <property type="match status" value="3"/>
</dbReference>
<dbReference type="PANTHER" id="PTHR24379">
    <property type="entry name" value="KRAB AND ZINC FINGER DOMAIN-CONTAINING"/>
    <property type="match status" value="1"/>
</dbReference>
<comment type="caution">
    <text evidence="8">The sequence shown here is derived from an EMBL/GenBank/DDBJ whole genome shotgun (WGS) entry which is preliminary data.</text>
</comment>
<feature type="domain" description="C2H2-type" evidence="7">
    <location>
        <begin position="335"/>
        <end position="364"/>
    </location>
</feature>
<feature type="compositionally biased region" description="Basic and acidic residues" evidence="6">
    <location>
        <begin position="233"/>
        <end position="245"/>
    </location>
</feature>
<reference evidence="8" key="1">
    <citation type="submission" date="2021-06" db="EMBL/GenBank/DDBJ databases">
        <title>Parelaphostrongylus tenuis whole genome reference sequence.</title>
        <authorList>
            <person name="Garwood T.J."/>
            <person name="Larsen P.A."/>
            <person name="Fountain-Jones N.M."/>
            <person name="Garbe J.R."/>
            <person name="Macchietto M.G."/>
            <person name="Kania S.A."/>
            <person name="Gerhold R.W."/>
            <person name="Richards J.E."/>
            <person name="Wolf T.M."/>
        </authorList>
    </citation>
    <scope>NUCLEOTIDE SEQUENCE</scope>
    <source>
        <strain evidence="8">MNPRO001-30</strain>
        <tissue evidence="8">Meninges</tissue>
    </source>
</reference>
<name>A0AAD5R7Z0_PARTN</name>